<evidence type="ECO:0000313" key="1">
    <source>
        <dbReference type="EMBL" id="GMR32067.1"/>
    </source>
</evidence>
<proteinExistence type="predicted"/>
<reference evidence="2" key="1">
    <citation type="submission" date="2022-10" db="EMBL/GenBank/DDBJ databases">
        <title>Genome assembly of Pristionchus species.</title>
        <authorList>
            <person name="Yoshida K."/>
            <person name="Sommer R.J."/>
        </authorList>
    </citation>
    <scope>NUCLEOTIDE SEQUENCE [LARGE SCALE GENOMIC DNA]</scope>
    <source>
        <strain evidence="2">RS5460</strain>
    </source>
</reference>
<protein>
    <submittedName>
        <fullName evidence="1">Uncharacterized protein</fullName>
    </submittedName>
</protein>
<accession>A0AAN4Z658</accession>
<comment type="caution">
    <text evidence="1">The sequence shown here is derived from an EMBL/GenBank/DDBJ whole genome shotgun (WGS) entry which is preliminary data.</text>
</comment>
<organism evidence="1 2">
    <name type="scientific">Pristionchus mayeri</name>
    <dbReference type="NCBI Taxonomy" id="1317129"/>
    <lineage>
        <taxon>Eukaryota</taxon>
        <taxon>Metazoa</taxon>
        <taxon>Ecdysozoa</taxon>
        <taxon>Nematoda</taxon>
        <taxon>Chromadorea</taxon>
        <taxon>Rhabditida</taxon>
        <taxon>Rhabditina</taxon>
        <taxon>Diplogasteromorpha</taxon>
        <taxon>Diplogasteroidea</taxon>
        <taxon>Neodiplogasteridae</taxon>
        <taxon>Pristionchus</taxon>
    </lineage>
</organism>
<dbReference type="AlphaFoldDB" id="A0AAN4Z658"/>
<dbReference type="EMBL" id="BTRK01000001">
    <property type="protein sequence ID" value="GMR32067.1"/>
    <property type="molecule type" value="Genomic_DNA"/>
</dbReference>
<feature type="non-terminal residue" evidence="1">
    <location>
        <position position="81"/>
    </location>
</feature>
<dbReference type="Proteomes" id="UP001328107">
    <property type="component" value="Unassembled WGS sequence"/>
</dbReference>
<sequence length="81" mass="8825">AQARTNKNKTVVLQVVDTPPEPPKNPPKIVNNRKALNAGSILKTDKNSFVVERTLAAGESGHVYKVSVLGKEKQVYALKTE</sequence>
<keyword evidence="2" id="KW-1185">Reference proteome</keyword>
<name>A0AAN4Z658_9BILA</name>
<evidence type="ECO:0000313" key="2">
    <source>
        <dbReference type="Proteomes" id="UP001328107"/>
    </source>
</evidence>
<feature type="non-terminal residue" evidence="1">
    <location>
        <position position="1"/>
    </location>
</feature>
<gene>
    <name evidence="1" type="ORF">PMAYCL1PPCAC_02262</name>
</gene>